<protein>
    <recommendedName>
        <fullName evidence="5">Aminoglycoside phosphotransferase domain-containing protein</fullName>
    </recommendedName>
</protein>
<keyword evidence="4" id="KW-1185">Reference proteome</keyword>
<reference evidence="2" key="1">
    <citation type="submission" date="2013-07" db="EMBL/GenBank/DDBJ databases">
        <title>The Genome Sequence of Cryptococcus dejecticola CBS10117.</title>
        <authorList>
            <consortium name="The Broad Institute Genome Sequencing Platform"/>
            <person name="Cuomo C."/>
            <person name="Litvintseva A."/>
            <person name="Chen Y."/>
            <person name="Heitman J."/>
            <person name="Sun S."/>
            <person name="Springer D."/>
            <person name="Dromer F."/>
            <person name="Young S.K."/>
            <person name="Zeng Q."/>
            <person name="Gargeya S."/>
            <person name="Fitzgerald M."/>
            <person name="Abouelleil A."/>
            <person name="Alvarado L."/>
            <person name="Berlin A.M."/>
            <person name="Chapman S.B."/>
            <person name="Dewar J."/>
            <person name="Goldberg J."/>
            <person name="Griggs A."/>
            <person name="Gujja S."/>
            <person name="Hansen M."/>
            <person name="Howarth C."/>
            <person name="Imamovic A."/>
            <person name="Larimer J."/>
            <person name="McCowan C."/>
            <person name="Murphy C."/>
            <person name="Pearson M."/>
            <person name="Priest M."/>
            <person name="Roberts A."/>
            <person name="Saif S."/>
            <person name="Shea T."/>
            <person name="Sykes S."/>
            <person name="Wortman J."/>
            <person name="Nusbaum C."/>
            <person name="Birren B."/>
        </authorList>
    </citation>
    <scope>NUCLEOTIDE SEQUENCE [LARGE SCALE GENOMIC DNA]</scope>
    <source>
        <strain evidence="2">CBS 10117</strain>
    </source>
</reference>
<dbReference type="SUPFAM" id="SSF118310">
    <property type="entry name" value="AN1-like Zinc finger"/>
    <property type="match status" value="1"/>
</dbReference>
<evidence type="ECO:0000256" key="1">
    <source>
        <dbReference type="SAM" id="MobiDB-lite"/>
    </source>
</evidence>
<feature type="compositionally biased region" description="Basic and acidic residues" evidence="1">
    <location>
        <begin position="500"/>
        <end position="511"/>
    </location>
</feature>
<dbReference type="SUPFAM" id="SSF56112">
    <property type="entry name" value="Protein kinase-like (PK-like)"/>
    <property type="match status" value="1"/>
</dbReference>
<dbReference type="InterPro" id="IPR011009">
    <property type="entry name" value="Kinase-like_dom_sf"/>
</dbReference>
<evidence type="ECO:0000313" key="2">
    <source>
        <dbReference type="EMBL" id="OBR87158.1"/>
    </source>
</evidence>
<accession>A0A1A6AAT8</accession>
<dbReference type="Proteomes" id="UP000078595">
    <property type="component" value="Chromosome 3"/>
</dbReference>
<evidence type="ECO:0008006" key="5">
    <source>
        <dbReference type="Google" id="ProtNLM"/>
    </source>
</evidence>
<dbReference type="EMBL" id="CP144532">
    <property type="protein sequence ID" value="WWC60587.1"/>
    <property type="molecule type" value="Genomic_DNA"/>
</dbReference>
<gene>
    <name evidence="2" type="ORF">I303_03182</name>
    <name evidence="3" type="ORF">I303_103161</name>
</gene>
<dbReference type="STRING" id="1296121.A0A1A6AAT8"/>
<reference evidence="3" key="3">
    <citation type="submission" date="2024-02" db="EMBL/GenBank/DDBJ databases">
        <title>Comparative genomics of Cryptococcus and Kwoniella reveals pathogenesis evolution and contrasting modes of karyotype evolution via chromosome fusion or intercentromeric recombination.</title>
        <authorList>
            <person name="Coelho M.A."/>
            <person name="David-Palma M."/>
            <person name="Shea T."/>
            <person name="Bowers K."/>
            <person name="McGinley-Smith S."/>
            <person name="Mohammad A.W."/>
            <person name="Gnirke A."/>
            <person name="Yurkov A.M."/>
            <person name="Nowrousian M."/>
            <person name="Sun S."/>
            <person name="Cuomo C.A."/>
            <person name="Heitman J."/>
        </authorList>
    </citation>
    <scope>NUCLEOTIDE SEQUENCE</scope>
    <source>
        <strain evidence="3">CBS 10117</strain>
    </source>
</reference>
<proteinExistence type="predicted"/>
<dbReference type="KEGG" id="kdj:28966881"/>
<dbReference type="InterPro" id="IPR051678">
    <property type="entry name" value="AGP_Transferase"/>
</dbReference>
<dbReference type="InterPro" id="IPR035896">
    <property type="entry name" value="AN1-like_Znf"/>
</dbReference>
<dbReference type="PANTHER" id="PTHR21310">
    <property type="entry name" value="AMINOGLYCOSIDE PHOSPHOTRANSFERASE-RELATED-RELATED"/>
    <property type="match status" value="1"/>
</dbReference>
<dbReference type="EMBL" id="KI894029">
    <property type="protein sequence ID" value="OBR87158.1"/>
    <property type="molecule type" value="Genomic_DNA"/>
</dbReference>
<name>A0A1A6AAT8_9TREE</name>
<dbReference type="VEuPathDB" id="FungiDB:I303_03182"/>
<organism evidence="2">
    <name type="scientific">Kwoniella dejecticola CBS 10117</name>
    <dbReference type="NCBI Taxonomy" id="1296121"/>
    <lineage>
        <taxon>Eukaryota</taxon>
        <taxon>Fungi</taxon>
        <taxon>Dikarya</taxon>
        <taxon>Basidiomycota</taxon>
        <taxon>Agaricomycotina</taxon>
        <taxon>Tremellomycetes</taxon>
        <taxon>Tremellales</taxon>
        <taxon>Cryptococcaceae</taxon>
        <taxon>Kwoniella</taxon>
    </lineage>
</organism>
<sequence length="511" mass="60163">MPELIEWPCDYPDCENTVCRPRAICELCYEVRCDVHDTPVNHSCEAIQTNEEYRKRKSDNKQQYLRGIIEIAKENQQHLTSDAGRLRPNHKCQVIFPTDYEQFFESCRGSGFNVHLPLNWSDGMKWLIRIRQNCNHRVPAAIREATIRSEVLTLNTLRNKGVHAPRAWLPANLERSELDSPELPFDYFFMEFLTGQTRPIPKNPWYPINLPEDELQLFITEYARIQIQLSELPLPYTQIGCLQPTLDGMKVGPIITRGTFQIPDPPYLLGPFNTQKERYLAHIDTTLNYISRGAVSRRDPIDSYLWHLELRELVDNCNILDKPIEKVYLKHDDEKGDHFLWEDGKVVGIIDWEWAYVTTFEEAFATPYIFYEDIDYIASDNIMTKAEKILIGIYERHGRNDLAHCVSNGRLYHRLREIGQYGSHFVKRGFREPFKDHLPPDFDLNPPRDDVDWRVYLMERYAEHGGLQDLMRKHGWTSDRAKQVAEEWHVEKEKKKKNKKEQEINEQKGET</sequence>
<dbReference type="AlphaFoldDB" id="A0A1A6AAT8"/>
<evidence type="ECO:0000313" key="4">
    <source>
        <dbReference type="Proteomes" id="UP000078595"/>
    </source>
</evidence>
<dbReference type="RefSeq" id="XP_018265000.1">
    <property type="nucleotide sequence ID" value="XM_018406506.1"/>
</dbReference>
<feature type="region of interest" description="Disordered" evidence="1">
    <location>
        <begin position="487"/>
        <end position="511"/>
    </location>
</feature>
<reference evidence="3" key="2">
    <citation type="submission" date="2013-07" db="EMBL/GenBank/DDBJ databases">
        <authorList>
            <consortium name="The Broad Institute Genome Sequencing Platform"/>
            <person name="Cuomo C."/>
            <person name="Litvintseva A."/>
            <person name="Chen Y."/>
            <person name="Heitman J."/>
            <person name="Sun S."/>
            <person name="Springer D."/>
            <person name="Dromer F."/>
            <person name="Young S.K."/>
            <person name="Zeng Q."/>
            <person name="Gargeya S."/>
            <person name="Fitzgerald M."/>
            <person name="Abouelleil A."/>
            <person name="Alvarado L."/>
            <person name="Berlin A.M."/>
            <person name="Chapman S.B."/>
            <person name="Dewar J."/>
            <person name="Goldberg J."/>
            <person name="Griggs A."/>
            <person name="Gujja S."/>
            <person name="Hansen M."/>
            <person name="Howarth C."/>
            <person name="Imamovic A."/>
            <person name="Larimer J."/>
            <person name="McCowan C."/>
            <person name="Murphy C."/>
            <person name="Pearson M."/>
            <person name="Priest M."/>
            <person name="Roberts A."/>
            <person name="Saif S."/>
            <person name="Shea T."/>
            <person name="Sykes S."/>
            <person name="Wortman J."/>
            <person name="Nusbaum C."/>
            <person name="Birren B."/>
        </authorList>
    </citation>
    <scope>NUCLEOTIDE SEQUENCE</scope>
    <source>
        <strain evidence="3">CBS 10117</strain>
    </source>
</reference>
<dbReference type="PANTHER" id="PTHR21310:SF15">
    <property type="entry name" value="AMINOGLYCOSIDE PHOSPHOTRANSFERASE DOMAIN-CONTAINING PROTEIN"/>
    <property type="match status" value="1"/>
</dbReference>
<evidence type="ECO:0000313" key="3">
    <source>
        <dbReference type="EMBL" id="WWC60587.1"/>
    </source>
</evidence>
<dbReference type="OrthoDB" id="2561803at2759"/>
<dbReference type="GeneID" id="28966881"/>